<comment type="caution">
    <text evidence="1">The sequence shown here is derived from an EMBL/GenBank/DDBJ whole genome shotgun (WGS) entry which is preliminary data.</text>
</comment>
<organism evidence="1 2">
    <name type="scientific">Sphaerodactylus townsendi</name>
    <dbReference type="NCBI Taxonomy" id="933632"/>
    <lineage>
        <taxon>Eukaryota</taxon>
        <taxon>Metazoa</taxon>
        <taxon>Chordata</taxon>
        <taxon>Craniata</taxon>
        <taxon>Vertebrata</taxon>
        <taxon>Euteleostomi</taxon>
        <taxon>Lepidosauria</taxon>
        <taxon>Squamata</taxon>
        <taxon>Bifurcata</taxon>
        <taxon>Gekkota</taxon>
        <taxon>Sphaerodactylidae</taxon>
        <taxon>Sphaerodactylus</taxon>
    </lineage>
</organism>
<keyword evidence="2" id="KW-1185">Reference proteome</keyword>
<protein>
    <submittedName>
        <fullName evidence="1">Stabilin-2</fullName>
    </submittedName>
</protein>
<reference evidence="1" key="1">
    <citation type="submission" date="2021-08" db="EMBL/GenBank/DDBJ databases">
        <title>The first chromosome-level gecko genome reveals the dynamic sex chromosomes of Neotropical dwarf geckos (Sphaerodactylidae: Sphaerodactylus).</title>
        <authorList>
            <person name="Pinto B.J."/>
            <person name="Keating S.E."/>
            <person name="Gamble T."/>
        </authorList>
    </citation>
    <scope>NUCLEOTIDE SEQUENCE</scope>
    <source>
        <strain evidence="1">TG3544</strain>
    </source>
</reference>
<evidence type="ECO:0000313" key="1">
    <source>
        <dbReference type="EMBL" id="KAH8006810.1"/>
    </source>
</evidence>
<accession>A0ACB8FPB6</accession>
<sequence>MQTRECCAGFYGAQCEPCPQVAGNICFGNGICLDGINGTGFCECEVGFKGLACDSCIDGKYGINCDQDCVCIHGKCSSGIKGDGSCECDVGWRGVKCDTEIKDDSCNNTCHTSAKYVRHQTS</sequence>
<gene>
    <name evidence="1" type="primary">STAB2</name>
    <name evidence="1" type="ORF">K3G42_013613</name>
</gene>
<proteinExistence type="predicted"/>
<name>A0ACB8FPB6_9SAUR</name>
<evidence type="ECO:0000313" key="2">
    <source>
        <dbReference type="Proteomes" id="UP000827872"/>
    </source>
</evidence>
<dbReference type="Proteomes" id="UP000827872">
    <property type="component" value="Linkage Group LG06"/>
</dbReference>
<dbReference type="EMBL" id="CM037619">
    <property type="protein sequence ID" value="KAH8006810.1"/>
    <property type="molecule type" value="Genomic_DNA"/>
</dbReference>